<sequence>MTCDSGRPLKCRVTDRTGHTLDSGGCRLEDVPWDQQRLYLQSESDGAKNFTTTSTLLVDGSQQPLLASSLPKRLACTLNVRGAVKSSASIKMPLKAVQCLRYYTYNDYLDENEDRALDPTSGKVLKPDWYMWIKEPCQNVSVTIWYYFPDDE</sequence>
<dbReference type="WBParaSite" id="nRc.2.0.1.t10957-RA">
    <property type="protein sequence ID" value="nRc.2.0.1.t10957-RA"/>
    <property type="gene ID" value="nRc.2.0.1.g10957"/>
</dbReference>
<organism evidence="1 2">
    <name type="scientific">Romanomermis culicivorax</name>
    <name type="common">Nematode worm</name>
    <dbReference type="NCBI Taxonomy" id="13658"/>
    <lineage>
        <taxon>Eukaryota</taxon>
        <taxon>Metazoa</taxon>
        <taxon>Ecdysozoa</taxon>
        <taxon>Nematoda</taxon>
        <taxon>Enoplea</taxon>
        <taxon>Dorylaimia</taxon>
        <taxon>Mermithida</taxon>
        <taxon>Mermithoidea</taxon>
        <taxon>Mermithidae</taxon>
        <taxon>Romanomermis</taxon>
    </lineage>
</organism>
<reference evidence="2" key="1">
    <citation type="submission" date="2022-11" db="UniProtKB">
        <authorList>
            <consortium name="WormBaseParasite"/>
        </authorList>
    </citation>
    <scope>IDENTIFICATION</scope>
</reference>
<dbReference type="AlphaFoldDB" id="A0A915IAQ6"/>
<name>A0A915IAQ6_ROMCU</name>
<protein>
    <submittedName>
        <fullName evidence="2">Uncharacterized protein</fullName>
    </submittedName>
</protein>
<proteinExistence type="predicted"/>
<accession>A0A915IAQ6</accession>
<dbReference type="Proteomes" id="UP000887565">
    <property type="component" value="Unplaced"/>
</dbReference>
<keyword evidence="1" id="KW-1185">Reference proteome</keyword>
<evidence type="ECO:0000313" key="2">
    <source>
        <dbReference type="WBParaSite" id="nRc.2.0.1.t10957-RA"/>
    </source>
</evidence>
<evidence type="ECO:0000313" key="1">
    <source>
        <dbReference type="Proteomes" id="UP000887565"/>
    </source>
</evidence>